<sequence length="457" mass="53118">MKRCWRAYQQYKIVCNQHSAATKIRSHFLGWLSRRRFLNQRQASVKIQSNIRMKRCWRAYQQYKIDNSATVIQSFVRGWIVRRGACRRKHLIVAIQRHCRGWLIRRDFLFKREAVTKIQSAIRYVICWNTFRCQRHAALEIQRFVRGHITRKRLLGACSMRAVSPSGCLLKSSRWCLKSIELEMFLCSVVKLQKWWKSVLFLKLRTEAAVIIQSHFRAWLARQIAAREKHRIVVVQSYWKGYLARKELRGQLLDLRVRVQKSSTNVDDSQRIINRLLAALSELLNMKSVSGILHTCATLDMATEHSQKCCEELVSAGAIDTLLKLIRSVSRSIPDQEVLKHALLTLRNLACHPHLVEALIDSHGSVEIILWEFLRSKDEGFFIASELLKKICSTHKGVEAIRKLPTHLKRLQSLVEELTRKASHEKRNTRGPAARENVERRLREAIQVVKVAANGPV</sequence>
<dbReference type="AlphaFoldDB" id="A0A8T1PAI1"/>
<evidence type="ECO:0008006" key="8">
    <source>
        <dbReference type="Google" id="ProtNLM"/>
    </source>
</evidence>
<dbReference type="InterPro" id="IPR051185">
    <property type="entry name" value="ASPM"/>
</dbReference>
<dbReference type="SMART" id="SM00185">
    <property type="entry name" value="ARM"/>
    <property type="match status" value="1"/>
</dbReference>
<dbReference type="PROSITE" id="PS50176">
    <property type="entry name" value="ARM_REPEAT"/>
    <property type="match status" value="1"/>
</dbReference>
<dbReference type="Pfam" id="PF00612">
    <property type="entry name" value="IQ"/>
    <property type="match status" value="6"/>
</dbReference>
<dbReference type="SMART" id="SM00015">
    <property type="entry name" value="IQ"/>
    <property type="match status" value="7"/>
</dbReference>
<proteinExistence type="predicted"/>
<dbReference type="InterPro" id="IPR000048">
    <property type="entry name" value="IQ_motif_EF-hand-BS"/>
</dbReference>
<dbReference type="PANTHER" id="PTHR22706">
    <property type="entry name" value="ASSEMBLY FACTOR FOR SPINDLE MICROTUBULES"/>
    <property type="match status" value="1"/>
</dbReference>
<comment type="subcellular location">
    <subcellularLocation>
        <location evidence="1">Cytoplasm</location>
    </subcellularLocation>
</comment>
<keyword evidence="2" id="KW-0963">Cytoplasm</keyword>
<reference evidence="6" key="1">
    <citation type="submission" date="2020-12" db="EMBL/GenBank/DDBJ databases">
        <title>WGS assembly of Carya illinoinensis cv. Pawnee.</title>
        <authorList>
            <person name="Platts A."/>
            <person name="Shu S."/>
            <person name="Wright S."/>
            <person name="Barry K."/>
            <person name="Edger P."/>
            <person name="Pires J.C."/>
            <person name="Schmutz J."/>
        </authorList>
    </citation>
    <scope>NUCLEOTIDE SEQUENCE</scope>
    <source>
        <tissue evidence="6">Leaf</tissue>
    </source>
</reference>
<keyword evidence="7" id="KW-1185">Reference proteome</keyword>
<name>A0A8T1PAI1_CARIL</name>
<organism evidence="6 7">
    <name type="scientific">Carya illinoinensis</name>
    <name type="common">Pecan</name>
    <dbReference type="NCBI Taxonomy" id="32201"/>
    <lineage>
        <taxon>Eukaryota</taxon>
        <taxon>Viridiplantae</taxon>
        <taxon>Streptophyta</taxon>
        <taxon>Embryophyta</taxon>
        <taxon>Tracheophyta</taxon>
        <taxon>Spermatophyta</taxon>
        <taxon>Magnoliopsida</taxon>
        <taxon>eudicotyledons</taxon>
        <taxon>Gunneridae</taxon>
        <taxon>Pentapetalae</taxon>
        <taxon>rosids</taxon>
        <taxon>fabids</taxon>
        <taxon>Fagales</taxon>
        <taxon>Juglandaceae</taxon>
        <taxon>Carya</taxon>
    </lineage>
</organism>
<gene>
    <name evidence="6" type="ORF">CIPAW_09G090000</name>
</gene>
<evidence type="ECO:0000256" key="5">
    <source>
        <dbReference type="PROSITE-ProRule" id="PRU00259"/>
    </source>
</evidence>
<evidence type="ECO:0000256" key="3">
    <source>
        <dbReference type="ARBA" id="ARBA00022737"/>
    </source>
</evidence>
<keyword evidence="4" id="KW-0112">Calmodulin-binding</keyword>
<dbReference type="Proteomes" id="UP000811609">
    <property type="component" value="Chromosome 9"/>
</dbReference>
<protein>
    <recommendedName>
        <fullName evidence="8">Abnormal spindle-like microcephaly-associated protein</fullName>
    </recommendedName>
</protein>
<evidence type="ECO:0000256" key="4">
    <source>
        <dbReference type="ARBA" id="ARBA00022860"/>
    </source>
</evidence>
<feature type="repeat" description="ARM" evidence="5">
    <location>
        <begin position="317"/>
        <end position="364"/>
    </location>
</feature>
<dbReference type="GO" id="GO:0000922">
    <property type="term" value="C:spindle pole"/>
    <property type="evidence" value="ECO:0007669"/>
    <property type="project" value="TreeGrafter"/>
</dbReference>
<accession>A0A8T1PAI1</accession>
<evidence type="ECO:0000256" key="2">
    <source>
        <dbReference type="ARBA" id="ARBA00022490"/>
    </source>
</evidence>
<dbReference type="PROSITE" id="PS50096">
    <property type="entry name" value="IQ"/>
    <property type="match status" value="6"/>
</dbReference>
<dbReference type="PANTHER" id="PTHR22706:SF1">
    <property type="entry name" value="ASSEMBLY FACTOR FOR SPINDLE MICROTUBULES"/>
    <property type="match status" value="1"/>
</dbReference>
<dbReference type="GO" id="GO:0005737">
    <property type="term" value="C:cytoplasm"/>
    <property type="evidence" value="ECO:0007669"/>
    <property type="project" value="UniProtKB-SubCell"/>
</dbReference>
<dbReference type="GO" id="GO:0000278">
    <property type="term" value="P:mitotic cell cycle"/>
    <property type="evidence" value="ECO:0007669"/>
    <property type="project" value="TreeGrafter"/>
</dbReference>
<dbReference type="InterPro" id="IPR000225">
    <property type="entry name" value="Armadillo"/>
</dbReference>
<dbReference type="GO" id="GO:0051295">
    <property type="term" value="P:establishment of meiotic spindle localization"/>
    <property type="evidence" value="ECO:0007669"/>
    <property type="project" value="TreeGrafter"/>
</dbReference>
<comment type="caution">
    <text evidence="6">The sequence shown here is derived from an EMBL/GenBank/DDBJ whole genome shotgun (WGS) entry which is preliminary data.</text>
</comment>
<evidence type="ECO:0000313" key="6">
    <source>
        <dbReference type="EMBL" id="KAG6641656.1"/>
    </source>
</evidence>
<dbReference type="EMBL" id="CM031817">
    <property type="protein sequence ID" value="KAG6641656.1"/>
    <property type="molecule type" value="Genomic_DNA"/>
</dbReference>
<dbReference type="GO" id="GO:0007051">
    <property type="term" value="P:spindle organization"/>
    <property type="evidence" value="ECO:0007669"/>
    <property type="project" value="TreeGrafter"/>
</dbReference>
<keyword evidence="3" id="KW-0677">Repeat</keyword>
<evidence type="ECO:0000256" key="1">
    <source>
        <dbReference type="ARBA" id="ARBA00004496"/>
    </source>
</evidence>
<dbReference type="GO" id="GO:0005516">
    <property type="term" value="F:calmodulin binding"/>
    <property type="evidence" value="ECO:0007669"/>
    <property type="project" value="UniProtKB-KW"/>
</dbReference>
<evidence type="ECO:0000313" key="7">
    <source>
        <dbReference type="Proteomes" id="UP000811609"/>
    </source>
</evidence>